<keyword evidence="4 6" id="KW-0472">Membrane</keyword>
<feature type="compositionally biased region" description="Basic and acidic residues" evidence="5">
    <location>
        <begin position="324"/>
        <end position="333"/>
    </location>
</feature>
<accession>A0ABD0KKH6</accession>
<dbReference type="Proteomes" id="UP001519460">
    <property type="component" value="Unassembled WGS sequence"/>
</dbReference>
<keyword evidence="3 6" id="KW-1133">Transmembrane helix</keyword>
<dbReference type="InterPro" id="IPR005178">
    <property type="entry name" value="Ostalpha/TMEM184C"/>
</dbReference>
<feature type="transmembrane region" description="Helical" evidence="6">
    <location>
        <begin position="65"/>
        <end position="85"/>
    </location>
</feature>
<protein>
    <recommendedName>
        <fullName evidence="9">Organic solute transporter alpha-like protein</fullName>
    </recommendedName>
</protein>
<dbReference type="SMART" id="SM01417">
    <property type="entry name" value="Solute_trans_a"/>
    <property type="match status" value="1"/>
</dbReference>
<dbReference type="GO" id="GO:0016020">
    <property type="term" value="C:membrane"/>
    <property type="evidence" value="ECO:0007669"/>
    <property type="project" value="UniProtKB-SubCell"/>
</dbReference>
<feature type="transmembrane region" description="Helical" evidence="6">
    <location>
        <begin position="178"/>
        <end position="200"/>
    </location>
</feature>
<proteinExistence type="predicted"/>
<feature type="transmembrane region" description="Helical" evidence="6">
    <location>
        <begin position="142"/>
        <end position="163"/>
    </location>
</feature>
<comment type="caution">
    <text evidence="7">The sequence shown here is derived from an EMBL/GenBank/DDBJ whole genome shotgun (WGS) entry which is preliminary data.</text>
</comment>
<dbReference type="Pfam" id="PF03619">
    <property type="entry name" value="Solute_trans_a"/>
    <property type="match status" value="1"/>
</dbReference>
<keyword evidence="8" id="KW-1185">Reference proteome</keyword>
<keyword evidence="2 6" id="KW-0812">Transmembrane</keyword>
<feature type="transmembrane region" description="Helical" evidence="6">
    <location>
        <begin position="216"/>
        <end position="236"/>
    </location>
</feature>
<gene>
    <name evidence="7" type="ORF">BaRGS_00021254</name>
</gene>
<dbReference type="EMBL" id="JACVVK020000163">
    <property type="protein sequence ID" value="KAK7487552.1"/>
    <property type="molecule type" value="Genomic_DNA"/>
</dbReference>
<feature type="transmembrane region" description="Helical" evidence="6">
    <location>
        <begin position="26"/>
        <end position="44"/>
    </location>
</feature>
<evidence type="ECO:0000256" key="1">
    <source>
        <dbReference type="ARBA" id="ARBA00004141"/>
    </source>
</evidence>
<evidence type="ECO:0000256" key="3">
    <source>
        <dbReference type="ARBA" id="ARBA00022989"/>
    </source>
</evidence>
<evidence type="ECO:0000256" key="5">
    <source>
        <dbReference type="SAM" id="MobiDB-lite"/>
    </source>
</evidence>
<feature type="compositionally biased region" description="Polar residues" evidence="5">
    <location>
        <begin position="349"/>
        <end position="359"/>
    </location>
</feature>
<dbReference type="AlphaFoldDB" id="A0ABD0KKH6"/>
<feature type="transmembrane region" description="Helical" evidence="6">
    <location>
        <begin position="97"/>
        <end position="122"/>
    </location>
</feature>
<evidence type="ECO:0000256" key="2">
    <source>
        <dbReference type="ARBA" id="ARBA00022692"/>
    </source>
</evidence>
<sequence>WEMANCSVIAPTSDIFFADISLNEKIGVGVTTAVCVAVLVLFVDKANFVIRHYETGDDPEIKIKSLWLVGIYPVFALAALLAVYVPRAALLCDLASSIYLAVCLFHFTSLIILYSGGIPELLRKAHDTGFSLRSPNFRKLRLMVFQTSFLQPFISFISIVLWLDEQYVRGQMNPRAPYPYLAIVNGVSTLTAMYGLLIIFRNTRGFLKSQSISQKFVVLQLVLIFHNLQGFVFVTLARYDIPACRGVLSSNVRNAALQHMILVGEMFLLSLLARIFYRRPMPPDLYGPQKEDLNLNSAENGTAVKEGDGEGHRLARGDGSINVDRADQEDRYRLSSACIENGDKPASSLGATNNGFVSE</sequence>
<feature type="transmembrane region" description="Helical" evidence="6">
    <location>
        <begin position="256"/>
        <end position="277"/>
    </location>
</feature>
<feature type="non-terminal residue" evidence="7">
    <location>
        <position position="1"/>
    </location>
</feature>
<dbReference type="PANTHER" id="PTHR23423">
    <property type="entry name" value="ORGANIC SOLUTE TRANSPORTER-RELATED"/>
    <property type="match status" value="1"/>
</dbReference>
<comment type="subcellular location">
    <subcellularLocation>
        <location evidence="1">Membrane</location>
        <topology evidence="1">Multi-pass membrane protein</topology>
    </subcellularLocation>
</comment>
<organism evidence="7 8">
    <name type="scientific">Batillaria attramentaria</name>
    <dbReference type="NCBI Taxonomy" id="370345"/>
    <lineage>
        <taxon>Eukaryota</taxon>
        <taxon>Metazoa</taxon>
        <taxon>Spiralia</taxon>
        <taxon>Lophotrochozoa</taxon>
        <taxon>Mollusca</taxon>
        <taxon>Gastropoda</taxon>
        <taxon>Caenogastropoda</taxon>
        <taxon>Sorbeoconcha</taxon>
        <taxon>Cerithioidea</taxon>
        <taxon>Batillariidae</taxon>
        <taxon>Batillaria</taxon>
    </lineage>
</organism>
<evidence type="ECO:0000313" key="7">
    <source>
        <dbReference type="EMBL" id="KAK7487552.1"/>
    </source>
</evidence>
<evidence type="ECO:0008006" key="9">
    <source>
        <dbReference type="Google" id="ProtNLM"/>
    </source>
</evidence>
<evidence type="ECO:0000256" key="6">
    <source>
        <dbReference type="SAM" id="Phobius"/>
    </source>
</evidence>
<evidence type="ECO:0000256" key="4">
    <source>
        <dbReference type="ARBA" id="ARBA00023136"/>
    </source>
</evidence>
<name>A0ABD0KKH6_9CAEN</name>
<feature type="compositionally biased region" description="Basic and acidic residues" evidence="5">
    <location>
        <begin position="305"/>
        <end position="316"/>
    </location>
</feature>
<feature type="region of interest" description="Disordered" evidence="5">
    <location>
        <begin position="301"/>
        <end position="359"/>
    </location>
</feature>
<evidence type="ECO:0000313" key="8">
    <source>
        <dbReference type="Proteomes" id="UP001519460"/>
    </source>
</evidence>
<reference evidence="7 8" key="1">
    <citation type="journal article" date="2023" name="Sci. Data">
        <title>Genome assembly of the Korean intertidal mud-creeper Batillaria attramentaria.</title>
        <authorList>
            <person name="Patra A.K."/>
            <person name="Ho P.T."/>
            <person name="Jun S."/>
            <person name="Lee S.J."/>
            <person name="Kim Y."/>
            <person name="Won Y.J."/>
        </authorList>
    </citation>
    <scope>NUCLEOTIDE SEQUENCE [LARGE SCALE GENOMIC DNA]</scope>
    <source>
        <strain evidence="7">Wonlab-2016</strain>
    </source>
</reference>